<evidence type="ECO:0000313" key="1">
    <source>
        <dbReference type="EMBL" id="WAJ31019.1"/>
    </source>
</evidence>
<name>A0ACD4NVZ0_9HYPH</name>
<dbReference type="EMBL" id="CP113520">
    <property type="protein sequence ID" value="WAJ31019.1"/>
    <property type="molecule type" value="Genomic_DNA"/>
</dbReference>
<sequence length="64" mass="7180">MMREAETRSATIIPFPAKLRAAERLARADRFSVLELEAAGVCEAASGAWYHDEAIRDEDRIHHA</sequence>
<proteinExistence type="predicted"/>
<gene>
    <name evidence="1" type="ORF">OXU80_12770</name>
</gene>
<reference evidence="1" key="1">
    <citation type="submission" date="2022-11" db="EMBL/GenBank/DDBJ databases">
        <title>beta-Carotene-producing bacterium, Jeongeuplla avenae sp. nov., alleviates the salt stress of Arabidopsis seedlings.</title>
        <authorList>
            <person name="Jiang L."/>
            <person name="Lee J."/>
        </authorList>
    </citation>
    <scope>NUCLEOTIDE SEQUENCE</scope>
    <source>
        <strain evidence="1">DY_R2A_6</strain>
    </source>
</reference>
<organism evidence="1 2">
    <name type="scientific">Antarcticirhabdus aurantiaca</name>
    <dbReference type="NCBI Taxonomy" id="2606717"/>
    <lineage>
        <taxon>Bacteria</taxon>
        <taxon>Pseudomonadati</taxon>
        <taxon>Pseudomonadota</taxon>
        <taxon>Alphaproteobacteria</taxon>
        <taxon>Hyphomicrobiales</taxon>
        <taxon>Aurantimonadaceae</taxon>
        <taxon>Antarcticirhabdus</taxon>
    </lineage>
</organism>
<protein>
    <submittedName>
        <fullName evidence="1">DUF2735 domain-containing protein</fullName>
    </submittedName>
</protein>
<dbReference type="Proteomes" id="UP001163223">
    <property type="component" value="Chromosome"/>
</dbReference>
<keyword evidence="2" id="KW-1185">Reference proteome</keyword>
<evidence type="ECO:0000313" key="2">
    <source>
        <dbReference type="Proteomes" id="UP001163223"/>
    </source>
</evidence>
<accession>A0ACD4NVZ0</accession>